<feature type="domain" description="RNA ligase" evidence="1">
    <location>
        <begin position="80"/>
        <end position="233"/>
    </location>
</feature>
<dbReference type="Gene3D" id="3.30.1490.70">
    <property type="match status" value="1"/>
</dbReference>
<dbReference type="Proteomes" id="UP000002071">
    <property type="component" value="Chromosome"/>
</dbReference>
<dbReference type="HOGENOM" id="CLU_061502_0_0_2"/>
<dbReference type="GeneID" id="8383721"/>
<evidence type="ECO:0000259" key="1">
    <source>
        <dbReference type="Pfam" id="PF09414"/>
    </source>
</evidence>
<proteinExistence type="predicted"/>
<dbReference type="OrthoDB" id="14524at2157"/>
<dbReference type="NCBIfam" id="TIGR01209">
    <property type="entry name" value="RNA ligase"/>
    <property type="match status" value="1"/>
</dbReference>
<keyword evidence="3" id="KW-0436">Ligase</keyword>
<dbReference type="Pfam" id="PF18330">
    <property type="entry name" value="Lig_C"/>
    <property type="match status" value="1"/>
</dbReference>
<dbReference type="KEGG" id="hut:Huta_1442"/>
<dbReference type="CDD" id="cd07894">
    <property type="entry name" value="Adenylation_RNA_ligase"/>
    <property type="match status" value="1"/>
</dbReference>
<dbReference type="GO" id="GO:0016874">
    <property type="term" value="F:ligase activity"/>
    <property type="evidence" value="ECO:0007669"/>
    <property type="project" value="UniProtKB-KW"/>
</dbReference>
<dbReference type="InterPro" id="IPR001072">
    <property type="entry name" value="RNA_ligase_Pab1020"/>
</dbReference>
<dbReference type="AlphaFoldDB" id="C7NNU3"/>
<evidence type="ECO:0000313" key="3">
    <source>
        <dbReference type="EMBL" id="ACV11618.1"/>
    </source>
</evidence>
<dbReference type="Gene3D" id="3.30.470.30">
    <property type="entry name" value="DNA ligase/mRNA capping enzyme"/>
    <property type="match status" value="1"/>
</dbReference>
<evidence type="ECO:0000259" key="2">
    <source>
        <dbReference type="Pfam" id="PF18330"/>
    </source>
</evidence>
<reference evidence="3 4" key="1">
    <citation type="journal article" date="2009" name="Stand. Genomic Sci.">
        <title>Complete genome sequence of Halorhabdus utahensis type strain (AX-2).</title>
        <authorList>
            <person name="Anderson I."/>
            <person name="Tindall B.J."/>
            <person name="Pomrenke H."/>
            <person name="Goker M."/>
            <person name="Lapidus A."/>
            <person name="Nolan M."/>
            <person name="Copeland A."/>
            <person name="Glavina Del Rio T."/>
            <person name="Chen F."/>
            <person name="Tice H."/>
            <person name="Cheng J.F."/>
            <person name="Lucas S."/>
            <person name="Chertkov O."/>
            <person name="Bruce D."/>
            <person name="Brettin T."/>
            <person name="Detter J.C."/>
            <person name="Han C."/>
            <person name="Goodwin L."/>
            <person name="Land M."/>
            <person name="Hauser L."/>
            <person name="Chang Y.J."/>
            <person name="Jeffries C.D."/>
            <person name="Pitluck S."/>
            <person name="Pati A."/>
            <person name="Mavromatis K."/>
            <person name="Ivanova N."/>
            <person name="Ovchinnikova G."/>
            <person name="Chen A."/>
            <person name="Palaniappan K."/>
            <person name="Chain P."/>
            <person name="Rohde M."/>
            <person name="Bristow J."/>
            <person name="Eisen J.A."/>
            <person name="Markowitz V."/>
            <person name="Hugenholtz P."/>
            <person name="Kyrpides N.C."/>
            <person name="Klenk H.P."/>
        </authorList>
    </citation>
    <scope>NUCLEOTIDE SEQUENCE [LARGE SCALE GENOMIC DNA]</scope>
    <source>
        <strain evidence="4">DSM 12940 / JCM 11049 / AX-2</strain>
    </source>
</reference>
<organism evidence="3 4">
    <name type="scientific">Halorhabdus utahensis (strain DSM 12940 / JCM 11049 / AX-2)</name>
    <dbReference type="NCBI Taxonomy" id="519442"/>
    <lineage>
        <taxon>Archaea</taxon>
        <taxon>Methanobacteriati</taxon>
        <taxon>Methanobacteriota</taxon>
        <taxon>Stenosarchaea group</taxon>
        <taxon>Halobacteria</taxon>
        <taxon>Halobacteriales</taxon>
        <taxon>Haloarculaceae</taxon>
        <taxon>Halorhabdus</taxon>
    </lineage>
</organism>
<dbReference type="EMBL" id="CP001687">
    <property type="protein sequence ID" value="ACV11618.1"/>
    <property type="molecule type" value="Genomic_DNA"/>
</dbReference>
<gene>
    <name evidence="3" type="ordered locus">Huta_1442</name>
</gene>
<feature type="domain" description="RNA ligase Pab1020 C-terminal" evidence="2">
    <location>
        <begin position="246"/>
        <end position="369"/>
    </location>
</feature>
<dbReference type="Gene3D" id="3.30.70.2160">
    <property type="match status" value="1"/>
</dbReference>
<protein>
    <submittedName>
        <fullName evidence="3">ATP dependent DNA ligase</fullName>
    </submittedName>
</protein>
<dbReference type="Pfam" id="PF09414">
    <property type="entry name" value="RNA_ligase"/>
    <property type="match status" value="1"/>
</dbReference>
<dbReference type="SUPFAM" id="SSF56091">
    <property type="entry name" value="DNA ligase/mRNA capping enzyme, catalytic domain"/>
    <property type="match status" value="1"/>
</dbReference>
<dbReference type="InterPro" id="IPR041596">
    <property type="entry name" value="Lig_Pab1020_C"/>
</dbReference>
<dbReference type="eggNOG" id="arCOG04218">
    <property type="taxonomic scope" value="Archaea"/>
</dbReference>
<dbReference type="PRINTS" id="PR01048">
    <property type="entry name" value="Y414FAMILY"/>
</dbReference>
<dbReference type="STRING" id="519442.Huta_1442"/>
<evidence type="ECO:0000313" key="4">
    <source>
        <dbReference type="Proteomes" id="UP000002071"/>
    </source>
</evidence>
<keyword evidence="4" id="KW-1185">Reference proteome</keyword>
<accession>C7NNU3</accession>
<dbReference type="RefSeq" id="WP_015789192.1">
    <property type="nucleotide sequence ID" value="NC_013158.1"/>
</dbReference>
<sequence>MDEDRDWAAVLGVRSAEVDSVLAAFEESVFEGRRYRHLSAARHGIERGTAIVDGTVIRGFPSIPRTLVLDPGIVEHFDGRVTIEEKRNGYNVRVARIDGDVLGFTRSGYVCPYTTSKVRELLDPDSFFDANPERMLCGELIGPENPYTPHEYPDVESAAFEVFDVRDRETGRPLAVDHRRDLCARHDLATVPAFGECDPVEAAEAVREVIADLDRAGKEGVVMQSMDGTRQLKYTTSATHRADLEHAFSLPFDYGRDFVFPRVLREVFQAVELDRTRGESRQRAQELGESILLPAVETVRAVERGETVGEEHTVRDDPAVIEALLSHLQEMGIKLEIQQDRDENGERVVSFVKVSQSTRDNVENYLDGQVIDE</sequence>
<dbReference type="InterPro" id="IPR021122">
    <property type="entry name" value="RNA_ligase_dom_REL/Rnl2"/>
</dbReference>
<name>C7NNU3_HALUD</name>